<dbReference type="GO" id="GO:0008081">
    <property type="term" value="F:phosphoric diester hydrolase activity"/>
    <property type="evidence" value="ECO:0000318"/>
    <property type="project" value="GO_Central"/>
</dbReference>
<dbReference type="GO" id="GO:0008311">
    <property type="term" value="F:double-stranded DNA 3'-5' DNA exonuclease activity"/>
    <property type="evidence" value="ECO:0000318"/>
    <property type="project" value="GO_Central"/>
</dbReference>
<dbReference type="Gramene" id="Solyc02g022932.1.1">
    <property type="protein sequence ID" value="Solyc02g022932.1.1"/>
    <property type="gene ID" value="Solyc02g022932.1"/>
</dbReference>
<dbReference type="Gene3D" id="3.60.10.10">
    <property type="entry name" value="Endonuclease/exonuclease/phosphatase"/>
    <property type="match status" value="1"/>
</dbReference>
<proteinExistence type="predicted"/>
<evidence type="ECO:0000313" key="1">
    <source>
        <dbReference type="EnsemblPlants" id="Solyc02g022932.1.1"/>
    </source>
</evidence>
<dbReference type="GO" id="GO:0005634">
    <property type="term" value="C:nucleus"/>
    <property type="evidence" value="ECO:0000318"/>
    <property type="project" value="GO_Central"/>
</dbReference>
<dbReference type="GO" id="GO:0006284">
    <property type="term" value="P:base-excision repair"/>
    <property type="evidence" value="ECO:0000318"/>
    <property type="project" value="GO_Central"/>
</dbReference>
<keyword evidence="2" id="KW-1185">Reference proteome</keyword>
<evidence type="ECO:0000313" key="2">
    <source>
        <dbReference type="Proteomes" id="UP000004994"/>
    </source>
</evidence>
<reference evidence="1" key="1">
    <citation type="journal article" date="2012" name="Nature">
        <title>The tomato genome sequence provides insights into fleshy fruit evolution.</title>
        <authorList>
            <consortium name="Tomato Genome Consortium"/>
        </authorList>
    </citation>
    <scope>NUCLEOTIDE SEQUENCE [LARGE SCALE GENOMIC DNA]</scope>
    <source>
        <strain evidence="1">cv. Heinz 1706</strain>
    </source>
</reference>
<accession>A0A3Q7FGW5</accession>
<name>A0A3Q7FGW5_SOLLC</name>
<dbReference type="Proteomes" id="UP000004994">
    <property type="component" value="Chromosome 2"/>
</dbReference>
<reference evidence="1" key="2">
    <citation type="submission" date="2019-01" db="UniProtKB">
        <authorList>
            <consortium name="EnsemblPlants"/>
        </authorList>
    </citation>
    <scope>IDENTIFICATION</scope>
    <source>
        <strain evidence="1">cv. Heinz 1706</strain>
    </source>
</reference>
<dbReference type="AlphaFoldDB" id="A0A3Q7FGW5"/>
<dbReference type="InParanoid" id="A0A3Q7FGW5"/>
<dbReference type="STRING" id="4081.A0A3Q7FGW5"/>
<dbReference type="InterPro" id="IPR036691">
    <property type="entry name" value="Endo/exonu/phosph_ase_sf"/>
</dbReference>
<dbReference type="GO" id="GO:0003906">
    <property type="term" value="F:DNA-(apurinic or apyrimidinic site) endonuclease activity"/>
    <property type="evidence" value="ECO:0000318"/>
    <property type="project" value="GO_Central"/>
</dbReference>
<organism evidence="1">
    <name type="scientific">Solanum lycopersicum</name>
    <name type="common">Tomato</name>
    <name type="synonym">Lycopersicon esculentum</name>
    <dbReference type="NCBI Taxonomy" id="4081"/>
    <lineage>
        <taxon>Eukaryota</taxon>
        <taxon>Viridiplantae</taxon>
        <taxon>Streptophyta</taxon>
        <taxon>Embryophyta</taxon>
        <taxon>Tracheophyta</taxon>
        <taxon>Spermatophyta</taxon>
        <taxon>Magnoliopsida</taxon>
        <taxon>eudicotyledons</taxon>
        <taxon>Gunneridae</taxon>
        <taxon>Pentapetalae</taxon>
        <taxon>asterids</taxon>
        <taxon>lamiids</taxon>
        <taxon>Solanales</taxon>
        <taxon>Solanaceae</taxon>
        <taxon>Solanoideae</taxon>
        <taxon>Solaneae</taxon>
        <taxon>Solanum</taxon>
        <taxon>Solanum subgen. Lycopersicon</taxon>
    </lineage>
</organism>
<dbReference type="SUPFAM" id="SSF56219">
    <property type="entry name" value="DNase I-like"/>
    <property type="match status" value="1"/>
</dbReference>
<sequence>MTYETIQGGIHHFNNKQFNVEAWTRDIEFTRDELYRVPIWIKLPGLEFKCWSPKGLSILENLRWWTITLRRRKKKAPAVRKPILEAVEPLDNHRKNNHRDTPLDRKESLVRRISISVPSPKGNKAQNAQRWNVRGLNGSNKQKEVKLLCNEEQVGLIGQLETKMKSNKIDQPVEKLFGGWQYVTSLAQHYNGRIWITWRQDYYHVVPATTTAQEERRDLRGSLEDHRTCQKPWMILGDFNSILTPEDRICGNPVSQSEVVDFHNCVKDDQCPARVHCRKGGLHLGSNSSFAMCQEFQNLVRAGFQLRLQADPGNMDLQQEEHLEYQAYRESSYLAEVYLQQKSKVTCLRLGDDNSKYFHSVIKHTRLHQSTTQLRDNKGDWQNDPDLIAQVFVNYYNVNARENNRSPGLDGYGSGFFKEIWDIVGEDIAEAVME</sequence>
<protein>
    <submittedName>
        <fullName evidence="1">Uncharacterized protein</fullName>
    </submittedName>
</protein>
<dbReference type="EnsemblPlants" id="Solyc02g022932.1.1">
    <property type="protein sequence ID" value="Solyc02g022932.1.1"/>
    <property type="gene ID" value="Solyc02g022932.1"/>
</dbReference>